<evidence type="ECO:0000313" key="2">
    <source>
        <dbReference type="Proteomes" id="UP000192513"/>
    </source>
</evidence>
<dbReference type="STRING" id="590652.BST39_07330"/>
<evidence type="ECO:0000313" key="1">
    <source>
        <dbReference type="EMBL" id="ORB44294.1"/>
    </source>
</evidence>
<keyword evidence="2" id="KW-1185">Reference proteome</keyword>
<sequence>MRREDLSLGGRKAAPARVRDLETIDGELRLVAALRRAARERGAPLPSIEDADALLDERRALTGSRAR</sequence>
<dbReference type="Proteomes" id="UP000192513">
    <property type="component" value="Unassembled WGS sequence"/>
</dbReference>
<organism evidence="1 2">
    <name type="scientific">Mycobacterium paraseoulense</name>
    <dbReference type="NCBI Taxonomy" id="590652"/>
    <lineage>
        <taxon>Bacteria</taxon>
        <taxon>Bacillati</taxon>
        <taxon>Actinomycetota</taxon>
        <taxon>Actinomycetes</taxon>
        <taxon>Mycobacteriales</taxon>
        <taxon>Mycobacteriaceae</taxon>
        <taxon>Mycobacterium</taxon>
    </lineage>
</organism>
<name>A0A1X0IDZ3_9MYCO</name>
<dbReference type="AlphaFoldDB" id="A0A1X0IDZ3"/>
<dbReference type="EMBL" id="MVIE01000006">
    <property type="protein sequence ID" value="ORB44294.1"/>
    <property type="molecule type" value="Genomic_DNA"/>
</dbReference>
<reference evidence="1 2" key="1">
    <citation type="submission" date="2017-02" db="EMBL/GenBank/DDBJ databases">
        <title>The new phylogeny of genus Mycobacterium.</title>
        <authorList>
            <person name="Tortoli E."/>
            <person name="Trovato A."/>
            <person name="Cirillo D.M."/>
        </authorList>
    </citation>
    <scope>NUCLEOTIDE SEQUENCE [LARGE SCALE GENOMIC DNA]</scope>
    <source>
        <strain evidence="1 2">DSM 45000</strain>
    </source>
</reference>
<proteinExistence type="predicted"/>
<comment type="caution">
    <text evidence="1">The sequence shown here is derived from an EMBL/GenBank/DDBJ whole genome shotgun (WGS) entry which is preliminary data.</text>
</comment>
<gene>
    <name evidence="1" type="ORF">BST39_07330</name>
</gene>
<protein>
    <submittedName>
        <fullName evidence="1">Uncharacterized protein</fullName>
    </submittedName>
</protein>
<accession>A0A1X0IDZ3</accession>